<dbReference type="Pfam" id="PF00550">
    <property type="entry name" value="PP-binding"/>
    <property type="match status" value="1"/>
</dbReference>
<dbReference type="InterPro" id="IPR042104">
    <property type="entry name" value="PKS_dehydratase_sf"/>
</dbReference>
<dbReference type="Pfam" id="PF13602">
    <property type="entry name" value="ADH_zinc_N_2"/>
    <property type="match status" value="1"/>
</dbReference>
<feature type="domain" description="PKS/mFAS DH" evidence="9">
    <location>
        <begin position="926"/>
        <end position="1208"/>
    </location>
</feature>
<dbReference type="CDD" id="cd05195">
    <property type="entry name" value="enoyl_red"/>
    <property type="match status" value="1"/>
</dbReference>
<dbReference type="SMART" id="SM00822">
    <property type="entry name" value="PKS_KR"/>
    <property type="match status" value="1"/>
</dbReference>
<dbReference type="InterPro" id="IPR009081">
    <property type="entry name" value="PP-bd_ACP"/>
</dbReference>
<dbReference type="Gene3D" id="3.90.180.10">
    <property type="entry name" value="Medium-chain alcohol dehydrogenases, catalytic domain"/>
    <property type="match status" value="1"/>
</dbReference>
<feature type="domain" description="Ketosynthase family 3 (KS3)" evidence="8">
    <location>
        <begin position="34"/>
        <end position="462"/>
    </location>
</feature>
<dbReference type="InterPro" id="IPR014030">
    <property type="entry name" value="Ketoacyl_synth_N"/>
</dbReference>
<dbReference type="GO" id="GO:0016491">
    <property type="term" value="F:oxidoreductase activity"/>
    <property type="evidence" value="ECO:0007669"/>
    <property type="project" value="InterPro"/>
</dbReference>
<dbReference type="Pfam" id="PF08240">
    <property type="entry name" value="ADH_N"/>
    <property type="match status" value="1"/>
</dbReference>
<evidence type="ECO:0000256" key="2">
    <source>
        <dbReference type="ARBA" id="ARBA00022553"/>
    </source>
</evidence>
<reference evidence="10 11" key="1">
    <citation type="submission" date="2017-03" db="EMBL/GenBank/DDBJ databases">
        <title>Genomic insights into Mycobacterium simiae human colonization.</title>
        <authorList>
            <person name="Steffani J.L."/>
            <person name="Brunck M.E."/>
            <person name="Cruz E."/>
            <person name="Montiel R."/>
            <person name="Barona F."/>
        </authorList>
    </citation>
    <scope>NUCLEOTIDE SEQUENCE [LARGE SCALE GENOMIC DNA]</scope>
    <source>
        <strain evidence="10 11">MsiGto</strain>
    </source>
</reference>
<keyword evidence="2" id="KW-0597">Phosphoprotein</keyword>
<dbReference type="InterPro" id="IPR050091">
    <property type="entry name" value="PKS_NRPS_Biosynth_Enz"/>
</dbReference>
<dbReference type="GO" id="GO:0071770">
    <property type="term" value="P:DIM/DIP cell wall layer assembly"/>
    <property type="evidence" value="ECO:0007669"/>
    <property type="project" value="TreeGrafter"/>
</dbReference>
<evidence type="ECO:0000259" key="9">
    <source>
        <dbReference type="PROSITE" id="PS52019"/>
    </source>
</evidence>
<dbReference type="FunFam" id="3.40.50.720:FF:000209">
    <property type="entry name" value="Polyketide synthase Pks12"/>
    <property type="match status" value="1"/>
</dbReference>
<dbReference type="Gene3D" id="3.10.129.110">
    <property type="entry name" value="Polyketide synthase dehydratase"/>
    <property type="match status" value="1"/>
</dbReference>
<dbReference type="Pfam" id="PF08659">
    <property type="entry name" value="KR"/>
    <property type="match status" value="1"/>
</dbReference>
<dbReference type="InterPro" id="IPR057326">
    <property type="entry name" value="KR_dom"/>
</dbReference>
<dbReference type="InterPro" id="IPR014043">
    <property type="entry name" value="Acyl_transferase_dom"/>
</dbReference>
<dbReference type="InterPro" id="IPR011032">
    <property type="entry name" value="GroES-like_sf"/>
</dbReference>
<dbReference type="PROSITE" id="PS52004">
    <property type="entry name" value="KS3_2"/>
    <property type="match status" value="1"/>
</dbReference>
<dbReference type="FunFam" id="3.30.70.250:FF:000003">
    <property type="entry name" value="Polyketide beta-ketoacyl synthase Pks3"/>
    <property type="match status" value="1"/>
</dbReference>
<dbReference type="GO" id="GO:0004312">
    <property type="term" value="F:fatty acid synthase activity"/>
    <property type="evidence" value="ECO:0007669"/>
    <property type="project" value="TreeGrafter"/>
</dbReference>
<dbReference type="RefSeq" id="WP_084952833.1">
    <property type="nucleotide sequence ID" value="NZ_MZZM01000027.1"/>
</dbReference>
<keyword evidence="3" id="KW-0808">Transferase</keyword>
<dbReference type="InterPro" id="IPR049551">
    <property type="entry name" value="PKS_DH_C"/>
</dbReference>
<dbReference type="PANTHER" id="PTHR43775:SF37">
    <property type="entry name" value="SI:DKEY-61P9.11"/>
    <property type="match status" value="1"/>
</dbReference>
<dbReference type="GO" id="GO:0005737">
    <property type="term" value="C:cytoplasm"/>
    <property type="evidence" value="ECO:0007669"/>
    <property type="project" value="TreeGrafter"/>
</dbReference>
<dbReference type="SMART" id="SM00823">
    <property type="entry name" value="PKS_PP"/>
    <property type="match status" value="1"/>
</dbReference>
<dbReference type="Proteomes" id="UP000193040">
    <property type="component" value="Unassembled WGS sequence"/>
</dbReference>
<dbReference type="InterPro" id="IPR013968">
    <property type="entry name" value="PKS_KR"/>
</dbReference>
<dbReference type="GO" id="GO:0031177">
    <property type="term" value="F:phosphopantetheine binding"/>
    <property type="evidence" value="ECO:0007669"/>
    <property type="project" value="InterPro"/>
</dbReference>
<dbReference type="EMBL" id="MZZM01000027">
    <property type="protein sequence ID" value="ORJ56990.1"/>
    <property type="molecule type" value="Genomic_DNA"/>
</dbReference>
<dbReference type="Pfam" id="PF00109">
    <property type="entry name" value="ketoacyl-synt"/>
    <property type="match status" value="1"/>
</dbReference>
<dbReference type="InterPro" id="IPR036736">
    <property type="entry name" value="ACP-like_sf"/>
</dbReference>
<dbReference type="InterPro" id="IPR016036">
    <property type="entry name" value="Malonyl_transacylase_ACP-bd"/>
</dbReference>
<dbReference type="InterPro" id="IPR001227">
    <property type="entry name" value="Ac_transferase_dom_sf"/>
</dbReference>
<evidence type="ECO:0000313" key="11">
    <source>
        <dbReference type="Proteomes" id="UP000193040"/>
    </source>
</evidence>
<dbReference type="GO" id="GO:0005886">
    <property type="term" value="C:plasma membrane"/>
    <property type="evidence" value="ECO:0007669"/>
    <property type="project" value="TreeGrafter"/>
</dbReference>
<dbReference type="PROSITE" id="PS50075">
    <property type="entry name" value="CARRIER"/>
    <property type="match status" value="1"/>
</dbReference>
<dbReference type="SMART" id="SM00829">
    <property type="entry name" value="PKS_ER"/>
    <property type="match status" value="1"/>
</dbReference>
<feature type="domain" description="Carrier" evidence="7">
    <location>
        <begin position="2046"/>
        <end position="2126"/>
    </location>
</feature>
<dbReference type="SUPFAM" id="SSF53901">
    <property type="entry name" value="Thiolase-like"/>
    <property type="match status" value="1"/>
</dbReference>
<dbReference type="Pfam" id="PF16197">
    <property type="entry name" value="KAsynt_C_assoc"/>
    <property type="match status" value="1"/>
</dbReference>
<evidence type="ECO:0000259" key="7">
    <source>
        <dbReference type="PROSITE" id="PS50075"/>
    </source>
</evidence>
<dbReference type="FunFam" id="3.40.47.10:FF:000019">
    <property type="entry name" value="Polyketide synthase type I"/>
    <property type="match status" value="1"/>
</dbReference>
<dbReference type="InterPro" id="IPR013154">
    <property type="entry name" value="ADH-like_N"/>
</dbReference>
<evidence type="ECO:0000256" key="5">
    <source>
        <dbReference type="ARBA" id="ARBA00023268"/>
    </source>
</evidence>
<name>A0A1X0XVS3_MYCSI</name>
<dbReference type="Gene3D" id="3.40.366.10">
    <property type="entry name" value="Malonyl-Coenzyme A Acyl Carrier Protein, domain 2"/>
    <property type="match status" value="1"/>
</dbReference>
<dbReference type="InterPro" id="IPR020807">
    <property type="entry name" value="PKS_DH"/>
</dbReference>
<dbReference type="PROSITE" id="PS52019">
    <property type="entry name" value="PKS_MFAS_DH"/>
    <property type="match status" value="1"/>
</dbReference>
<dbReference type="SUPFAM" id="SSF47336">
    <property type="entry name" value="ACP-like"/>
    <property type="match status" value="1"/>
</dbReference>
<feature type="region of interest" description="N-terminal hotdog fold" evidence="6">
    <location>
        <begin position="926"/>
        <end position="1046"/>
    </location>
</feature>
<dbReference type="Pfam" id="PF21089">
    <property type="entry name" value="PKS_DH_N"/>
    <property type="match status" value="1"/>
</dbReference>
<feature type="active site" description="Proton donor; for dehydratase activity" evidence="6">
    <location>
        <position position="1118"/>
    </location>
</feature>
<dbReference type="Gene3D" id="1.10.1200.10">
    <property type="entry name" value="ACP-like"/>
    <property type="match status" value="1"/>
</dbReference>
<dbReference type="InterPro" id="IPR006162">
    <property type="entry name" value="Ppantetheine_attach_site"/>
</dbReference>
<dbReference type="SMART" id="SM00826">
    <property type="entry name" value="PKS_DH"/>
    <property type="match status" value="1"/>
</dbReference>
<dbReference type="InterPro" id="IPR020843">
    <property type="entry name" value="ER"/>
</dbReference>
<dbReference type="InterPro" id="IPR016035">
    <property type="entry name" value="Acyl_Trfase/lysoPLipase"/>
</dbReference>
<dbReference type="GO" id="GO:0004315">
    <property type="term" value="F:3-oxoacyl-[acyl-carrier-protein] synthase activity"/>
    <property type="evidence" value="ECO:0007669"/>
    <property type="project" value="InterPro"/>
</dbReference>
<dbReference type="CDD" id="cd00833">
    <property type="entry name" value="PKS"/>
    <property type="match status" value="1"/>
</dbReference>
<dbReference type="GO" id="GO:0006633">
    <property type="term" value="P:fatty acid biosynthetic process"/>
    <property type="evidence" value="ECO:0007669"/>
    <property type="project" value="InterPro"/>
</dbReference>
<dbReference type="InterPro" id="IPR014031">
    <property type="entry name" value="Ketoacyl_synth_C"/>
</dbReference>
<sequence length="2169" mass="228536">MTTPTPDRRAIIAEALHKIDDLSARLEIAEKAGTEPIAVVGMGCRFPGGVNSPDQFWDLLRAGRSGIVKVPAGRWDADALYTEDHTVPGTICNREGGFLSDWEPDEFDAEFFSITPREAAAMDPQQRLFLEVAWEALENAGIAPHTIRGSQTSVFVGVTAYDYMLRMSGTVRPEDLDAYVLTGNSANFAAGRLAYLLGVRGPAMVLDTACSSSLVAIHLACQSLRWRESDAALVGGTNLLLTPGTSIACSRWGMLSPAGQCKTFDAGADGYVRSEGAGVVVLKRLVDAQRDGNRVLAVVRGSAVNQDGASSGVTVPNGPAQQALLRQALASAKLTPADIDYIEAHGTGTPLGDPIELDSLGKVFADRADRPPLVLGAVKTNLGHLEAAAGIAGFMKTVLAVGHGRIPRNLNFRQLTPHAGEVASRLAIATEDRPWPSTGQPRRAGVSSFGVSGTNAHVVLEEAPTPVMLPPQGTGPTVSTLVVSGKSRQRVAALAAALADWMDGPGADVALPDIAHTLNHHRARQPTFATVVARDREQAVAGLRALGAGEPAAGVVTPVEVPVGPGVVFVYSGRGSQWPGMGRQLLADEPAFAAAIAELEPTFLAEAGFSLHEIIATGKPLNGIEQIQLGLIGLQLALTALWRSHDITPDLVIGHSMGEVAAAVVAGALTPAQGLRVTATRSRLMAPLSGQGTMALLELDAATTETLIAEHPHITVGIYASPRQTVISGPTTQINALINTVRAQNRFASQVNIEVAPHNPAMDALQPAMRTQLADLIPKPPTIPIISTTYHNLDTTPLFDAKHWATNMRNPVHFQHAITKAAATHHTFIEISGHPLLTHAIDETLAARDADGNGHGAAGYLSLGTLLRDAHDTLTFHTNLNTTHTTHPPQTPHPAEPHPVLPTTPWQHTRHWIEPTVPAHHTADTHPLLGIGVTDPTTGTRIWECELRPDLLWLGDHVIDDLCVLPGSAYAEVALAAATDTFGDTSGWMIRDLSLHQMLPVDDDTVLVTTLTGDEQACRIEMRTRAATSGWVKHATATVARAIDDRPPAPVFGEVTDDLNPDDLYERLRSAGQQHGPAFRGIVGLAVAQSGAARADVRLPAAARTGSRSFALHPVMMDIAVQTLGATRLATDLAGRQSARQTLVLPIRFAGVHVYGDITDGVRSIGSLAATDTADRLCGQVTLTDSDGRALLVIDEVEMAVLGSHGGATEDGSQLFTVHWEATPRDKAVGTLGSVLLIGDPADQQHGGDEFLSALRSSLRDGATEIDVVSPADVAGLRGAITRTPRDSIVVLCPPRCADEALDDVAQLNLARSRTLLIADIAKTVTRLGARNSPRLWIITRGAQQVETDDRITLAQTTLRGIARVLTFEHPELRTTIVDIEADGCGPVAALTEELLAGADHDEIALRDAGRYVNRLTPAPVDPTGALAAEPRRTVVNLGGGAAVRLQIDQPGRLDELKLHTVQRMPPSAGQVEVRIVAAGLNFSDVLKAMGVYPGLDGPPVIGGECVGFVTAVGPDVDTVAVGQRVIAFGPGTFASHMTTLADLVAPVPDALPDGEAAAFGIAYLTAWHSLCEVGRLTAGERVLIHSATGGVGLAAVSIATMIGARIYTTAGSDTKREMLAGLGVEYVGNSRSVDFADEILELTDGYGVDVILNSLPGEAIQRGVQILAPGGRFIELGKKDVHADASLGLAALAKSASFAVVDLDLNLKLHPGRYREMLGRILAQVADGRLRVLPVTEFPLTDAADAFRLMAGGRHTGKIVVSIPAGGDLEAIAAPPPQPLVRPDGGYLIVGGMGGLGFVVAQWLAAQGAGMVVLNGRSEPDDDIRSAIAELNDTGTRVEVITGDIAAADTAGRLVEAVHDAGFRVAGVLHSAMVLDDETVLNITDAAARRVFTPKVDGSWRLHRATAHLDVDWWLTFSSVAALLGAPGQGSYAAANSWVDGLVAYRRSLGLPAVGINWGPWAQVGRAQFFADLGVAMITVEEGLAAMQRVLAADRARTGVFSLDARQWFQSFPSAAGSALFAKLQEASTAERRGGGAIRAELDGCEPVERPRRLAAAIAGEIRVVLRSTDPIDPDRPMESLGLDSLMALELRNRLEASLGTMLPAALVWAYPTITDLAGALCERLGYAAMTADPPAPEGESELSDEEMELLSDLVAASELETATGGSE</sequence>
<keyword evidence="4" id="KW-0521">NADP</keyword>
<organism evidence="10 11">
    <name type="scientific">Mycobacterium simiae</name>
    <name type="common">Mycobacterium habana</name>
    <dbReference type="NCBI Taxonomy" id="1784"/>
    <lineage>
        <taxon>Bacteria</taxon>
        <taxon>Bacillati</taxon>
        <taxon>Actinomycetota</taxon>
        <taxon>Actinomycetes</taxon>
        <taxon>Mycobacteriales</taxon>
        <taxon>Mycobacteriaceae</taxon>
        <taxon>Mycobacterium</taxon>
        <taxon>Mycobacterium simiae complex</taxon>
    </lineage>
</organism>
<dbReference type="InterPro" id="IPR020841">
    <property type="entry name" value="PKS_Beta-ketoAc_synthase_dom"/>
</dbReference>
<dbReference type="SUPFAM" id="SSF51735">
    <property type="entry name" value="NAD(P)-binding Rossmann-fold domains"/>
    <property type="match status" value="3"/>
</dbReference>
<dbReference type="Gene3D" id="3.30.70.250">
    <property type="entry name" value="Malonyl-CoA ACP transacylase, ACP-binding"/>
    <property type="match status" value="1"/>
</dbReference>
<gene>
    <name evidence="10" type="ORF">B5M45_23355</name>
</gene>
<dbReference type="SUPFAM" id="SSF55048">
    <property type="entry name" value="Probable ACP-binding domain of malonyl-CoA ACP transacylase"/>
    <property type="match status" value="1"/>
</dbReference>
<keyword evidence="1" id="KW-0596">Phosphopantetheine</keyword>
<dbReference type="InterPro" id="IPR018201">
    <property type="entry name" value="Ketoacyl_synth_AS"/>
</dbReference>
<accession>A0A1X0XVS3</accession>
<dbReference type="InterPro" id="IPR049900">
    <property type="entry name" value="PKS_mFAS_DH"/>
</dbReference>
<keyword evidence="11" id="KW-1185">Reference proteome</keyword>
<evidence type="ECO:0000259" key="8">
    <source>
        <dbReference type="PROSITE" id="PS52004"/>
    </source>
</evidence>
<dbReference type="PANTHER" id="PTHR43775">
    <property type="entry name" value="FATTY ACID SYNTHASE"/>
    <property type="match status" value="1"/>
</dbReference>
<dbReference type="InterPro" id="IPR020806">
    <property type="entry name" value="PKS_PP-bd"/>
</dbReference>
<dbReference type="Pfam" id="PF14765">
    <property type="entry name" value="PS-DH"/>
    <property type="match status" value="1"/>
</dbReference>
<dbReference type="SMART" id="SM00825">
    <property type="entry name" value="PKS_KS"/>
    <property type="match status" value="1"/>
</dbReference>
<evidence type="ECO:0000256" key="1">
    <source>
        <dbReference type="ARBA" id="ARBA00022450"/>
    </source>
</evidence>
<dbReference type="InterPro" id="IPR036291">
    <property type="entry name" value="NAD(P)-bd_dom_sf"/>
</dbReference>
<dbReference type="Gene3D" id="3.40.47.10">
    <property type="match status" value="1"/>
</dbReference>
<dbReference type="Gene3D" id="3.40.50.720">
    <property type="entry name" value="NAD(P)-binding Rossmann-like Domain"/>
    <property type="match status" value="3"/>
</dbReference>
<evidence type="ECO:0000256" key="3">
    <source>
        <dbReference type="ARBA" id="ARBA00022679"/>
    </source>
</evidence>
<dbReference type="SUPFAM" id="SSF50129">
    <property type="entry name" value="GroES-like"/>
    <property type="match status" value="1"/>
</dbReference>
<proteinExistence type="predicted"/>
<keyword evidence="5" id="KW-0511">Multifunctional enzyme</keyword>
<evidence type="ECO:0000313" key="10">
    <source>
        <dbReference type="EMBL" id="ORJ56990.1"/>
    </source>
</evidence>
<feature type="region of interest" description="C-terminal hotdog fold" evidence="6">
    <location>
        <begin position="1056"/>
        <end position="1208"/>
    </location>
</feature>
<dbReference type="Pfam" id="PF00698">
    <property type="entry name" value="Acyl_transf_1"/>
    <property type="match status" value="1"/>
</dbReference>
<comment type="caution">
    <text evidence="10">The sequence shown here is derived from an EMBL/GenBank/DDBJ whole genome shotgun (WGS) entry which is preliminary data.</text>
</comment>
<evidence type="ECO:0000256" key="6">
    <source>
        <dbReference type="PROSITE-ProRule" id="PRU01363"/>
    </source>
</evidence>
<dbReference type="SMART" id="SM00827">
    <property type="entry name" value="PKS_AT"/>
    <property type="match status" value="1"/>
</dbReference>
<dbReference type="InterPro" id="IPR032821">
    <property type="entry name" value="PKS_assoc"/>
</dbReference>
<dbReference type="SMART" id="SM01294">
    <property type="entry name" value="PKS_PP_betabranch"/>
    <property type="match status" value="1"/>
</dbReference>
<protein>
    <submittedName>
        <fullName evidence="10">Polyketide synthase</fullName>
    </submittedName>
</protein>
<evidence type="ECO:0000256" key="4">
    <source>
        <dbReference type="ARBA" id="ARBA00022857"/>
    </source>
</evidence>
<dbReference type="PROSITE" id="PS00012">
    <property type="entry name" value="PHOSPHOPANTETHEINE"/>
    <property type="match status" value="1"/>
</dbReference>
<dbReference type="PROSITE" id="PS00606">
    <property type="entry name" value="KS3_1"/>
    <property type="match status" value="1"/>
</dbReference>
<dbReference type="Pfam" id="PF02801">
    <property type="entry name" value="Ketoacyl-synt_C"/>
    <property type="match status" value="1"/>
</dbReference>
<dbReference type="InterPro" id="IPR016039">
    <property type="entry name" value="Thiolase-like"/>
</dbReference>
<feature type="active site" description="Proton acceptor; for dehydratase activity" evidence="6">
    <location>
        <position position="957"/>
    </location>
</feature>
<dbReference type="SUPFAM" id="SSF52151">
    <property type="entry name" value="FabD/lysophospholipase-like"/>
    <property type="match status" value="1"/>
</dbReference>
<dbReference type="InterPro" id="IPR049552">
    <property type="entry name" value="PKS_DH_N"/>
</dbReference>